<keyword evidence="2" id="KW-1185">Reference proteome</keyword>
<name>A0ACC2GNF3_DALPE</name>
<accession>A0ACC2GNF3</accession>
<sequence length="221" mass="25310">MPVPSAADILKVLESDFNERNSEGKWVSQDDVRFIQILSENIQQKEDGHLEMPLPFKGPNPPSLPNNKKLAIIRLQHLKKKLKVNQQFYDHYKACMEDVIDKGDAEPAPEVAVGDVVCYLPHHGVYHPKKPGKLRVVFDCSAKFCGISLNDTLLTGPDMINSLVGVLCRFRKEKVAIICDIERMFHQFFVTPDNRSYLRFLWWEHGDLNQEPKVILLDNTS</sequence>
<protein>
    <submittedName>
        <fullName evidence="1">Uncharacterized protein</fullName>
    </submittedName>
</protein>
<dbReference type="EMBL" id="CM055738">
    <property type="protein sequence ID" value="KAJ8005148.1"/>
    <property type="molecule type" value="Genomic_DNA"/>
</dbReference>
<proteinExistence type="predicted"/>
<reference evidence="1" key="1">
    <citation type="submission" date="2021-05" db="EMBL/GenBank/DDBJ databases">
        <authorList>
            <person name="Pan Q."/>
            <person name="Jouanno E."/>
            <person name="Zahm M."/>
            <person name="Klopp C."/>
            <person name="Cabau C."/>
            <person name="Louis A."/>
            <person name="Berthelot C."/>
            <person name="Parey E."/>
            <person name="Roest Crollius H."/>
            <person name="Montfort J."/>
            <person name="Robinson-Rechavi M."/>
            <person name="Bouchez O."/>
            <person name="Lampietro C."/>
            <person name="Lopez Roques C."/>
            <person name="Donnadieu C."/>
            <person name="Postlethwait J."/>
            <person name="Bobe J."/>
            <person name="Dillon D."/>
            <person name="Chandos A."/>
            <person name="von Hippel F."/>
            <person name="Guiguen Y."/>
        </authorList>
    </citation>
    <scope>NUCLEOTIDE SEQUENCE</scope>
    <source>
        <strain evidence="1">YG-Jan2019</strain>
    </source>
</reference>
<evidence type="ECO:0000313" key="1">
    <source>
        <dbReference type="EMBL" id="KAJ8005148.1"/>
    </source>
</evidence>
<organism evidence="1 2">
    <name type="scientific">Dallia pectoralis</name>
    <name type="common">Alaska blackfish</name>
    <dbReference type="NCBI Taxonomy" id="75939"/>
    <lineage>
        <taxon>Eukaryota</taxon>
        <taxon>Metazoa</taxon>
        <taxon>Chordata</taxon>
        <taxon>Craniata</taxon>
        <taxon>Vertebrata</taxon>
        <taxon>Euteleostomi</taxon>
        <taxon>Actinopterygii</taxon>
        <taxon>Neopterygii</taxon>
        <taxon>Teleostei</taxon>
        <taxon>Protacanthopterygii</taxon>
        <taxon>Esociformes</taxon>
        <taxon>Umbridae</taxon>
        <taxon>Dallia</taxon>
    </lineage>
</organism>
<comment type="caution">
    <text evidence="1">The sequence shown here is derived from an EMBL/GenBank/DDBJ whole genome shotgun (WGS) entry which is preliminary data.</text>
</comment>
<dbReference type="Proteomes" id="UP001157502">
    <property type="component" value="Chromosome 11"/>
</dbReference>
<gene>
    <name evidence="1" type="ORF">DPEC_G00143640</name>
</gene>
<evidence type="ECO:0000313" key="2">
    <source>
        <dbReference type="Proteomes" id="UP001157502"/>
    </source>
</evidence>